<sequence length="870" mass="90328">MNRPPEGISSSGSLNESPEAPHEAPSAPVSRQTSITCCSKEGVCVSVGVLGHVDSGKTSLCRALSQVISTCGLDKHPQSKERGITLDLGFSAFQLALPHVPPCCKASPAHTPGTHVNAAGSSHAACAAVTAAPLPSDGSSPAQAAREAARASHAAAEIQLPADACAREEALQVQICLVDCPGHASLVRTVIGGAHIIDLALLIVDATKGLQTQTAECIVICEAIRKPLLVVLNKIDLIPKASRQQKLRSAHVIFFARAGKGTVVTGTVLRGGLKIGDTLTMLSAATAGVVAMAAKVKGIQRFHKEASEARTGQRAAVCLAGVDASHVVCAPAPHSPFCLATFGCLVLWGEHAEALQRPRCACAGTGLTRRSRGCSTHLQGLYCLGATHTDLPLACKPRRCFSACAAATAYKHAASRKKCVPSCTLNDCRNCERDHTPKNRNNPPLSFTGKPADVQSGQRFHCTFGHLTAIATVHFFSRISAAAAQGVASPAGAPSWREEKSKPPNSLQGSHSAPMPAFDSAQVYEETKGLSQETPTAFALLTLDRPVLALMGSVLLASRLDVEASLSTCRLAFEGHILRFIQEPTQLPPRSVPFSAGGASQQSGRGAAQSKTQTLKARDSGTAQAASAIVSAEAAAAEVPLPMEALRVVRRKLRLGVVERFGCQGASACMCGGGRNSASASHEAARRPGTCQFLSTSMVVRGLFKDAQHVRRFAGFKVALVEAHAEDAERRLRSGPGDALYDACLSLCLPALACPSPSELKLDSGGVTDTSIFPESSEGTSTHGDSEAGNTPSSCRSPHAGAGVLVRAARVGAAFGSKGKCHVELLQSLSCAEVGAQGGLGGGGTQFCVVLMYCKCCLGKHQSQQSLLQP</sequence>
<feature type="compositionally biased region" description="Low complexity" evidence="1">
    <location>
        <begin position="595"/>
        <end position="610"/>
    </location>
</feature>
<dbReference type="InterPro" id="IPR000795">
    <property type="entry name" value="T_Tr_GTP-bd_dom"/>
</dbReference>
<dbReference type="RefSeq" id="XP_026191480.1">
    <property type="nucleotide sequence ID" value="XM_026335695.1"/>
</dbReference>
<dbReference type="GO" id="GO:0001514">
    <property type="term" value="P:selenocysteine incorporation"/>
    <property type="evidence" value="ECO:0007669"/>
    <property type="project" value="TreeGrafter"/>
</dbReference>
<dbReference type="PROSITE" id="PS51722">
    <property type="entry name" value="G_TR_2"/>
    <property type="match status" value="1"/>
</dbReference>
<dbReference type="GO" id="GO:0005525">
    <property type="term" value="F:GTP binding"/>
    <property type="evidence" value="ECO:0007669"/>
    <property type="project" value="InterPro"/>
</dbReference>
<dbReference type="GO" id="GO:0003746">
    <property type="term" value="F:translation elongation factor activity"/>
    <property type="evidence" value="ECO:0007669"/>
    <property type="project" value="UniProtKB-KW"/>
</dbReference>
<protein>
    <submittedName>
        <fullName evidence="4">Selenocysteine-specific elongation factor</fullName>
    </submittedName>
</protein>
<dbReference type="PANTHER" id="PTHR43721">
    <property type="entry name" value="ELONGATION FACTOR TU-RELATED"/>
    <property type="match status" value="1"/>
</dbReference>
<feature type="domain" description="Tr-type G" evidence="2">
    <location>
        <begin position="42"/>
        <end position="290"/>
    </location>
</feature>
<feature type="region of interest" description="Disordered" evidence="1">
    <location>
        <begin position="1"/>
        <end position="28"/>
    </location>
</feature>
<keyword evidence="4" id="KW-0648">Protein biosynthesis</keyword>
<keyword evidence="3" id="KW-1185">Reference proteome</keyword>
<dbReference type="PANTHER" id="PTHR43721:SF11">
    <property type="entry name" value="SELENOCYSTEINE-SPECIFIC ELONGATION FACTOR"/>
    <property type="match status" value="1"/>
</dbReference>
<dbReference type="InterPro" id="IPR004161">
    <property type="entry name" value="EFTu-like_2"/>
</dbReference>
<dbReference type="GeneID" id="34618761"/>
<dbReference type="Pfam" id="PF21208">
    <property type="entry name" value="euk_SelB_III"/>
    <property type="match status" value="1"/>
</dbReference>
<organism evidence="3 4">
    <name type="scientific">Cyclospora cayetanensis</name>
    <dbReference type="NCBI Taxonomy" id="88456"/>
    <lineage>
        <taxon>Eukaryota</taxon>
        <taxon>Sar</taxon>
        <taxon>Alveolata</taxon>
        <taxon>Apicomplexa</taxon>
        <taxon>Conoidasida</taxon>
        <taxon>Coccidia</taxon>
        <taxon>Eucoccidiorida</taxon>
        <taxon>Eimeriorina</taxon>
        <taxon>Eimeriidae</taxon>
        <taxon>Cyclospora</taxon>
    </lineage>
</organism>
<evidence type="ECO:0000313" key="4">
    <source>
        <dbReference type="RefSeq" id="XP_026191480.1"/>
    </source>
</evidence>
<feature type="compositionally biased region" description="Polar residues" evidence="1">
    <location>
        <begin position="767"/>
        <end position="796"/>
    </location>
</feature>
<dbReference type="SUPFAM" id="SSF52540">
    <property type="entry name" value="P-loop containing nucleoside triphosphate hydrolases"/>
    <property type="match status" value="1"/>
</dbReference>
<dbReference type="Pfam" id="PF03144">
    <property type="entry name" value="GTP_EFTU_D2"/>
    <property type="match status" value="1"/>
</dbReference>
<evidence type="ECO:0000259" key="2">
    <source>
        <dbReference type="PROSITE" id="PS51722"/>
    </source>
</evidence>
<reference evidence="4" key="1">
    <citation type="submission" date="2025-08" db="UniProtKB">
        <authorList>
            <consortium name="RefSeq"/>
        </authorList>
    </citation>
    <scope>IDENTIFICATION</scope>
</reference>
<dbReference type="AlphaFoldDB" id="A0A6P6RWF3"/>
<dbReference type="Pfam" id="PF00009">
    <property type="entry name" value="GTP_EFTU"/>
    <property type="match status" value="1"/>
</dbReference>
<accession>A0A6P6RWF3</accession>
<feature type="region of interest" description="Disordered" evidence="1">
    <location>
        <begin position="590"/>
        <end position="618"/>
    </location>
</feature>
<dbReference type="InterPro" id="IPR027417">
    <property type="entry name" value="P-loop_NTPase"/>
</dbReference>
<proteinExistence type="predicted"/>
<name>A0A6P6RWF3_9EIME</name>
<evidence type="ECO:0000313" key="3">
    <source>
        <dbReference type="Proteomes" id="UP000515125"/>
    </source>
</evidence>
<feature type="region of interest" description="Disordered" evidence="1">
    <location>
        <begin position="765"/>
        <end position="796"/>
    </location>
</feature>
<dbReference type="OrthoDB" id="2067at2759"/>
<feature type="region of interest" description="Disordered" evidence="1">
    <location>
        <begin position="491"/>
        <end position="515"/>
    </location>
</feature>
<dbReference type="Gene3D" id="3.40.50.300">
    <property type="entry name" value="P-loop containing nucleotide triphosphate hydrolases"/>
    <property type="match status" value="1"/>
</dbReference>
<gene>
    <name evidence="4" type="primary">LOC34618761</name>
</gene>
<dbReference type="Gene3D" id="2.40.30.10">
    <property type="entry name" value="Translation factors"/>
    <property type="match status" value="1"/>
</dbReference>
<dbReference type="SUPFAM" id="SSF50447">
    <property type="entry name" value="Translation proteins"/>
    <property type="match status" value="1"/>
</dbReference>
<dbReference type="InterPro" id="IPR049393">
    <property type="entry name" value="eEFSec_III"/>
</dbReference>
<dbReference type="Proteomes" id="UP000515125">
    <property type="component" value="Unplaced"/>
</dbReference>
<dbReference type="GO" id="GO:0003924">
    <property type="term" value="F:GTPase activity"/>
    <property type="evidence" value="ECO:0007669"/>
    <property type="project" value="InterPro"/>
</dbReference>
<dbReference type="InterPro" id="IPR009000">
    <property type="entry name" value="Transl_B-barrel_sf"/>
</dbReference>
<keyword evidence="4" id="KW-0251">Elongation factor</keyword>
<dbReference type="InterPro" id="IPR050055">
    <property type="entry name" value="EF-Tu_GTPase"/>
</dbReference>
<evidence type="ECO:0000256" key="1">
    <source>
        <dbReference type="SAM" id="MobiDB-lite"/>
    </source>
</evidence>